<name>A0A803L7S0_CHEQI</name>
<accession>A0A803L7S0</accession>
<feature type="compositionally biased region" description="Polar residues" evidence="3">
    <location>
        <begin position="285"/>
        <end position="303"/>
    </location>
</feature>
<keyword evidence="7" id="KW-1185">Reference proteome</keyword>
<evidence type="ECO:0000313" key="7">
    <source>
        <dbReference type="Proteomes" id="UP000596660"/>
    </source>
</evidence>
<evidence type="ECO:0000256" key="2">
    <source>
        <dbReference type="PROSITE-ProRule" id="PRU00176"/>
    </source>
</evidence>
<evidence type="ECO:0000259" key="5">
    <source>
        <dbReference type="PROSITE" id="PS50177"/>
    </source>
</evidence>
<dbReference type="OMA" id="EGIFIMV"/>
<sequence>MAAQTDAPSSDFSAETVGNAFVGQFYKILHQSPELVYRFYQDSSTMSRPGPDGALATVTAMEGIKGLILSLDCTDYKVEILTADAQASYMNGVIVLVTGCLTGKDNVRRNFTESFFLAPQNKGGFFVLNDTFRFIEEDSTPEVNSVEEKDVDKSAPASPVVPVEDTIETSNVTVNHAPVAEDVTKTISISEDEPKLTVTEKAVPQASVDSGLKVQPVAETLSNGHVDAPKKSYASLLKNGNEGATKTPVQRPTIAAKAPTSKAPQKNVAASPVVQPTRPAAPVSATVSESSAPNGSNGNTAVQSEEKGHSVYIGDLPFDATPAQIEQEFKKFGRIKHNGIQVRSNKGYCFGFVEYEDATAKQKAIELGYINIGGKEAFIEEKKTSTKVVNGVSTYPSGRNGFRNDGFRGRGNFSNGGRGYVRSDNGRRNGEVSSRGNRNGDGFVYQNGGGRGGLRQGAAPPPK</sequence>
<dbReference type="RefSeq" id="XP_021718387.1">
    <property type="nucleotide sequence ID" value="XM_021862695.1"/>
</dbReference>
<dbReference type="Pfam" id="PF02136">
    <property type="entry name" value="NTF2"/>
    <property type="match status" value="1"/>
</dbReference>
<feature type="region of interest" description="Disordered" evidence="3">
    <location>
        <begin position="396"/>
        <end position="463"/>
    </location>
</feature>
<evidence type="ECO:0000259" key="4">
    <source>
        <dbReference type="PROSITE" id="PS50102"/>
    </source>
</evidence>
<dbReference type="GeneID" id="110686109"/>
<dbReference type="AlphaFoldDB" id="A0A803L7S0"/>
<proteinExistence type="predicted"/>
<organism evidence="6 7">
    <name type="scientific">Chenopodium quinoa</name>
    <name type="common">Quinoa</name>
    <dbReference type="NCBI Taxonomy" id="63459"/>
    <lineage>
        <taxon>Eukaryota</taxon>
        <taxon>Viridiplantae</taxon>
        <taxon>Streptophyta</taxon>
        <taxon>Embryophyta</taxon>
        <taxon>Tracheophyta</taxon>
        <taxon>Spermatophyta</taxon>
        <taxon>Magnoliopsida</taxon>
        <taxon>eudicotyledons</taxon>
        <taxon>Gunneridae</taxon>
        <taxon>Pentapetalae</taxon>
        <taxon>Caryophyllales</taxon>
        <taxon>Chenopodiaceae</taxon>
        <taxon>Chenopodioideae</taxon>
        <taxon>Atripliceae</taxon>
        <taxon>Chenopodium</taxon>
    </lineage>
</organism>
<evidence type="ECO:0000313" key="6">
    <source>
        <dbReference type="EnsemblPlants" id="AUR62007909-RA:cds"/>
    </source>
</evidence>
<dbReference type="SUPFAM" id="SSF54427">
    <property type="entry name" value="NTF2-like"/>
    <property type="match status" value="1"/>
</dbReference>
<dbReference type="InterPro" id="IPR012677">
    <property type="entry name" value="Nucleotide-bd_a/b_plait_sf"/>
</dbReference>
<dbReference type="PROSITE" id="PS50177">
    <property type="entry name" value="NTF2_DOMAIN"/>
    <property type="match status" value="1"/>
</dbReference>
<gene>
    <name evidence="6" type="primary">LOC110686109</name>
</gene>
<dbReference type="InterPro" id="IPR000504">
    <property type="entry name" value="RRM_dom"/>
</dbReference>
<dbReference type="InterPro" id="IPR035979">
    <property type="entry name" value="RBD_domain_sf"/>
</dbReference>
<dbReference type="CDD" id="cd00590">
    <property type="entry name" value="RRM_SF"/>
    <property type="match status" value="1"/>
</dbReference>
<dbReference type="GO" id="GO:1990904">
    <property type="term" value="C:ribonucleoprotein complex"/>
    <property type="evidence" value="ECO:0007669"/>
    <property type="project" value="TreeGrafter"/>
</dbReference>
<dbReference type="PROSITE" id="PS50102">
    <property type="entry name" value="RRM"/>
    <property type="match status" value="1"/>
</dbReference>
<dbReference type="EnsemblPlants" id="AUR62007909-RA">
    <property type="protein sequence ID" value="AUR62007909-RA:cds"/>
    <property type="gene ID" value="AUR62007909"/>
</dbReference>
<evidence type="ECO:0000256" key="3">
    <source>
        <dbReference type="SAM" id="MobiDB-lite"/>
    </source>
</evidence>
<dbReference type="FunFam" id="3.10.450.50:FF:000003">
    <property type="entry name" value="Nuclear transport factor 2 family protein"/>
    <property type="match status" value="1"/>
</dbReference>
<feature type="domain" description="NTF2" evidence="5">
    <location>
        <begin position="17"/>
        <end position="134"/>
    </location>
</feature>
<dbReference type="Proteomes" id="UP000596660">
    <property type="component" value="Unplaced"/>
</dbReference>
<dbReference type="InterPro" id="IPR018222">
    <property type="entry name" value="Nuclear_transport_factor_2_euk"/>
</dbReference>
<dbReference type="PANTHER" id="PTHR10693:SF75">
    <property type="entry name" value="NUCLEAR TRANSPORT FACTOR 2"/>
    <property type="match status" value="1"/>
</dbReference>
<feature type="domain" description="RRM" evidence="4">
    <location>
        <begin position="309"/>
        <end position="384"/>
    </location>
</feature>
<reference evidence="6" key="2">
    <citation type="submission" date="2021-03" db="UniProtKB">
        <authorList>
            <consortium name="EnsemblPlants"/>
        </authorList>
    </citation>
    <scope>IDENTIFICATION</scope>
</reference>
<dbReference type="InterPro" id="IPR032710">
    <property type="entry name" value="NTF2-like_dom_sf"/>
</dbReference>
<dbReference type="CDD" id="cd00780">
    <property type="entry name" value="NTF2"/>
    <property type="match status" value="1"/>
</dbReference>
<dbReference type="Gramene" id="AUR62007909-RA">
    <property type="protein sequence ID" value="AUR62007909-RA:cds"/>
    <property type="gene ID" value="AUR62007909"/>
</dbReference>
<dbReference type="GO" id="GO:0003729">
    <property type="term" value="F:mRNA binding"/>
    <property type="evidence" value="ECO:0007669"/>
    <property type="project" value="TreeGrafter"/>
</dbReference>
<dbReference type="OrthoDB" id="339151at2759"/>
<evidence type="ECO:0000256" key="1">
    <source>
        <dbReference type="ARBA" id="ARBA00022884"/>
    </source>
</evidence>
<feature type="region of interest" description="Disordered" evidence="3">
    <location>
        <begin position="240"/>
        <end position="305"/>
    </location>
</feature>
<dbReference type="GO" id="GO:0005829">
    <property type="term" value="C:cytosol"/>
    <property type="evidence" value="ECO:0007669"/>
    <property type="project" value="TreeGrafter"/>
</dbReference>
<dbReference type="Gene3D" id="3.10.450.50">
    <property type="match status" value="1"/>
</dbReference>
<dbReference type="SMART" id="SM00360">
    <property type="entry name" value="RRM"/>
    <property type="match status" value="1"/>
</dbReference>
<dbReference type="Gene3D" id="3.30.70.330">
    <property type="match status" value="1"/>
</dbReference>
<dbReference type="SUPFAM" id="SSF54928">
    <property type="entry name" value="RNA-binding domain, RBD"/>
    <property type="match status" value="1"/>
</dbReference>
<keyword evidence="1 2" id="KW-0694">RNA-binding</keyword>
<dbReference type="PANTHER" id="PTHR10693">
    <property type="entry name" value="RAS GTPASE-ACTIVATING PROTEIN-BINDING PROTEIN"/>
    <property type="match status" value="1"/>
</dbReference>
<reference evidence="6" key="1">
    <citation type="journal article" date="2017" name="Nature">
        <title>The genome of Chenopodium quinoa.</title>
        <authorList>
            <person name="Jarvis D.E."/>
            <person name="Ho Y.S."/>
            <person name="Lightfoot D.J."/>
            <person name="Schmoeckel S.M."/>
            <person name="Li B."/>
            <person name="Borm T.J.A."/>
            <person name="Ohyanagi H."/>
            <person name="Mineta K."/>
            <person name="Michell C.T."/>
            <person name="Saber N."/>
            <person name="Kharbatia N.M."/>
            <person name="Rupper R.R."/>
            <person name="Sharp A.R."/>
            <person name="Dally N."/>
            <person name="Boughton B.A."/>
            <person name="Woo Y.H."/>
            <person name="Gao G."/>
            <person name="Schijlen E.G.W.M."/>
            <person name="Guo X."/>
            <person name="Momin A.A."/>
            <person name="Negrao S."/>
            <person name="Al-Babili S."/>
            <person name="Gehring C."/>
            <person name="Roessner U."/>
            <person name="Jung C."/>
            <person name="Murphy K."/>
            <person name="Arold S.T."/>
            <person name="Gojobori T."/>
            <person name="van der Linden C.G."/>
            <person name="van Loo E.N."/>
            <person name="Jellen E.N."/>
            <person name="Maughan P.J."/>
            <person name="Tester M."/>
        </authorList>
    </citation>
    <scope>NUCLEOTIDE SEQUENCE [LARGE SCALE GENOMIC DNA]</scope>
    <source>
        <strain evidence="6">cv. PI 614886</strain>
    </source>
</reference>
<protein>
    <submittedName>
        <fullName evidence="6">Uncharacterized protein</fullName>
    </submittedName>
</protein>
<dbReference type="InterPro" id="IPR039539">
    <property type="entry name" value="Ras_GTPase_bind_prot"/>
</dbReference>
<dbReference type="InterPro" id="IPR002075">
    <property type="entry name" value="NTF2_dom"/>
</dbReference>
<dbReference type="Pfam" id="PF00076">
    <property type="entry name" value="RRM_1"/>
    <property type="match status" value="1"/>
</dbReference>
<feature type="compositionally biased region" description="Low complexity" evidence="3">
    <location>
        <begin position="398"/>
        <end position="413"/>
    </location>
</feature>
<dbReference type="KEGG" id="cqi:110686109"/>